<dbReference type="Proteomes" id="UP000777265">
    <property type="component" value="Unassembled WGS sequence"/>
</dbReference>
<protein>
    <submittedName>
        <fullName evidence="2">DUF4388 domain-containing protein</fullName>
    </submittedName>
</protein>
<dbReference type="InterPro" id="IPR019249">
    <property type="entry name" value="DUF2226"/>
</dbReference>
<dbReference type="Pfam" id="PF09987">
    <property type="entry name" value="DUF2226"/>
    <property type="match status" value="1"/>
</dbReference>
<feature type="compositionally biased region" description="Acidic residues" evidence="1">
    <location>
        <begin position="222"/>
        <end position="235"/>
    </location>
</feature>
<organism evidence="2 3">
    <name type="scientific">Syntrophorhabdus aromaticivorans</name>
    <dbReference type="NCBI Taxonomy" id="328301"/>
    <lineage>
        <taxon>Bacteria</taxon>
        <taxon>Pseudomonadati</taxon>
        <taxon>Thermodesulfobacteriota</taxon>
        <taxon>Syntrophorhabdia</taxon>
        <taxon>Syntrophorhabdales</taxon>
        <taxon>Syntrophorhabdaceae</taxon>
        <taxon>Syntrophorhabdus</taxon>
    </lineage>
</organism>
<dbReference type="AlphaFoldDB" id="A0A971M4U0"/>
<accession>A0A971M4U0</accession>
<reference evidence="2" key="2">
    <citation type="submission" date="2020-01" db="EMBL/GenBank/DDBJ databases">
        <authorList>
            <person name="Campanaro S."/>
        </authorList>
    </citation>
    <scope>NUCLEOTIDE SEQUENCE</scope>
    <source>
        <strain evidence="2">AS06rmzACSIP_7</strain>
    </source>
</reference>
<name>A0A971M4U0_9BACT</name>
<reference evidence="2" key="1">
    <citation type="journal article" date="2020" name="Biotechnol. Biofuels">
        <title>New insights from the biogas microbiome by comprehensive genome-resolved metagenomics of nearly 1600 species originating from multiple anaerobic digesters.</title>
        <authorList>
            <person name="Campanaro S."/>
            <person name="Treu L."/>
            <person name="Rodriguez-R L.M."/>
            <person name="Kovalovszki A."/>
            <person name="Ziels R.M."/>
            <person name="Maus I."/>
            <person name="Zhu X."/>
            <person name="Kougias P.G."/>
            <person name="Basile A."/>
            <person name="Luo G."/>
            <person name="Schluter A."/>
            <person name="Konstantinidis K.T."/>
            <person name="Angelidaki I."/>
        </authorList>
    </citation>
    <scope>NUCLEOTIDE SEQUENCE</scope>
    <source>
        <strain evidence="2">AS06rmzACSIP_7</strain>
    </source>
</reference>
<dbReference type="EMBL" id="JAAYEE010000204">
    <property type="protein sequence ID" value="NLW36028.1"/>
    <property type="molecule type" value="Genomic_DNA"/>
</dbReference>
<evidence type="ECO:0000313" key="3">
    <source>
        <dbReference type="Proteomes" id="UP000777265"/>
    </source>
</evidence>
<feature type="region of interest" description="Disordered" evidence="1">
    <location>
        <begin position="216"/>
        <end position="241"/>
    </location>
</feature>
<proteinExistence type="predicted"/>
<evidence type="ECO:0000313" key="2">
    <source>
        <dbReference type="EMBL" id="NLW36028.1"/>
    </source>
</evidence>
<comment type="caution">
    <text evidence="2">The sequence shown here is derived from an EMBL/GenBank/DDBJ whole genome shotgun (WGS) entry which is preliminary data.</text>
</comment>
<evidence type="ECO:0000256" key="1">
    <source>
        <dbReference type="SAM" id="MobiDB-lite"/>
    </source>
</evidence>
<gene>
    <name evidence="2" type="ORF">GXY80_11195</name>
</gene>
<sequence>MIFPKGEIVHQNLSTEYTGVPELLSTLNANGFAGIVEVELPGTKGFFFVNAGEVVSAVIEEGEDQAPLIGQDAVQNLLVLSGESAGILNVYRLAPHQVGFVISTLKSEMVFKGLSTDFVRLDRFIQKLAGEKHTGFIDLFTKKNKLLGTLFMRDGELEDLYVATESGDSSFFERQAIPTFVEDVIRQGGIFNVYKSTSNGSPKEEAAALPGEGLKAEKTQEAEADASQGDDDIPQQEESLAVEQAAERNGNFQKEALMIMQEVFVKLEKFVDDFSQEGIFLRAFKRALIEKSDEYPFLDPFADQFDYGEGRIFLDDEIELEEFAAGIAESLNLTISHLKKEFPKNMILPPKLKADLDSTFRRYQDVVKQSGIQSVPPVLFK</sequence>